<evidence type="ECO:0000256" key="1">
    <source>
        <dbReference type="SAM" id="MobiDB-lite"/>
    </source>
</evidence>
<gene>
    <name evidence="2" type="ORF">CSUI_004817</name>
</gene>
<name>A0A2C6KXC9_9APIC</name>
<reference evidence="2 3" key="1">
    <citation type="journal article" date="2017" name="Int. J. Parasitol.">
        <title>The genome of the protozoan parasite Cystoisospora suis and a reverse vaccinology approach to identify vaccine candidates.</title>
        <authorList>
            <person name="Palmieri N."/>
            <person name="Shrestha A."/>
            <person name="Ruttkowski B."/>
            <person name="Beck T."/>
            <person name="Vogl C."/>
            <person name="Tomley F."/>
            <person name="Blake D.P."/>
            <person name="Joachim A."/>
        </authorList>
    </citation>
    <scope>NUCLEOTIDE SEQUENCE [LARGE SCALE GENOMIC DNA]</scope>
    <source>
        <strain evidence="2 3">Wien I</strain>
    </source>
</reference>
<accession>A0A2C6KXC9</accession>
<dbReference type="AlphaFoldDB" id="A0A2C6KXC9"/>
<dbReference type="VEuPathDB" id="ToxoDB:CSUI_004817"/>
<keyword evidence="3" id="KW-1185">Reference proteome</keyword>
<proteinExistence type="predicted"/>
<evidence type="ECO:0000313" key="3">
    <source>
        <dbReference type="Proteomes" id="UP000221165"/>
    </source>
</evidence>
<protein>
    <submittedName>
        <fullName evidence="2">Uncharacterized protein</fullName>
    </submittedName>
</protein>
<dbReference type="GeneID" id="94428212"/>
<dbReference type="Proteomes" id="UP000221165">
    <property type="component" value="Unassembled WGS sequence"/>
</dbReference>
<feature type="region of interest" description="Disordered" evidence="1">
    <location>
        <begin position="21"/>
        <end position="50"/>
    </location>
</feature>
<sequence>MQVSSCSSWLLTVEAIPYPDSLAGETEASQRSRGGARERKKKQLSVRECPVETGRRKISDQFRCAFMRHVTDS</sequence>
<comment type="caution">
    <text evidence="2">The sequence shown here is derived from an EMBL/GenBank/DDBJ whole genome shotgun (WGS) entry which is preliminary data.</text>
</comment>
<dbReference type="EMBL" id="MIGC01002293">
    <property type="protein sequence ID" value="PHJ21339.1"/>
    <property type="molecule type" value="Genomic_DNA"/>
</dbReference>
<evidence type="ECO:0000313" key="2">
    <source>
        <dbReference type="EMBL" id="PHJ21339.1"/>
    </source>
</evidence>
<dbReference type="RefSeq" id="XP_067923022.1">
    <property type="nucleotide sequence ID" value="XM_068065001.1"/>
</dbReference>
<organism evidence="2 3">
    <name type="scientific">Cystoisospora suis</name>
    <dbReference type="NCBI Taxonomy" id="483139"/>
    <lineage>
        <taxon>Eukaryota</taxon>
        <taxon>Sar</taxon>
        <taxon>Alveolata</taxon>
        <taxon>Apicomplexa</taxon>
        <taxon>Conoidasida</taxon>
        <taxon>Coccidia</taxon>
        <taxon>Eucoccidiorida</taxon>
        <taxon>Eimeriorina</taxon>
        <taxon>Sarcocystidae</taxon>
        <taxon>Cystoisospora</taxon>
    </lineage>
</organism>